<dbReference type="Proteomes" id="UP000650833">
    <property type="component" value="Unassembled WGS sequence"/>
</dbReference>
<dbReference type="CDD" id="cd14688">
    <property type="entry name" value="bZIP_YAP"/>
    <property type="match status" value="1"/>
</dbReference>
<dbReference type="SUPFAM" id="SSF57959">
    <property type="entry name" value="Leucine zipper domain"/>
    <property type="match status" value="1"/>
</dbReference>
<evidence type="ECO:0000313" key="6">
    <source>
        <dbReference type="Proteomes" id="UP000650833"/>
    </source>
</evidence>
<comment type="subcellular location">
    <subcellularLocation>
        <location evidence="1">Nucleus</location>
    </subcellularLocation>
</comment>
<proteinExistence type="predicted"/>
<dbReference type="GO" id="GO:0000976">
    <property type="term" value="F:transcription cis-regulatory region binding"/>
    <property type="evidence" value="ECO:0007669"/>
    <property type="project" value="InterPro"/>
</dbReference>
<dbReference type="Gene3D" id="1.20.5.170">
    <property type="match status" value="1"/>
</dbReference>
<evidence type="ECO:0000256" key="1">
    <source>
        <dbReference type="ARBA" id="ARBA00004123"/>
    </source>
</evidence>
<protein>
    <recommendedName>
        <fullName evidence="4">BZIP domain-containing protein</fullName>
    </recommendedName>
</protein>
<dbReference type="InterPro" id="IPR046347">
    <property type="entry name" value="bZIP_sf"/>
</dbReference>
<sequence>MTAKANTTTTTTTTAAATATASTATAVVKNIEDASYDRLMFGSSYNGSQMLIDKATQNRNLSTQNQVPKEINTQEEIHSKKRNLATFMNDDLESTVSQEEYDHGFDSDDSRGRKPDRRPTAEDECDDDDEDPKIKRKIQNRAAQRAFRERKERYVKDLEKKMKYVQDSHIYFTTRLFNENQQLRSIIHILELEINALKGTSLDLSTNANVPLMQKKLPNQSWLANIGPSIPLPDINSFPPTPLAPLKIHSSRLETYNNDGNKSKKVTPIAMPEEKKQKKQVVQQKAIKLSSFVNGNKIDLQRSKINKTNDILTKKSIKSSTENDSQQFTFAITTPATLRAHSSNNLARKNTQIEAVQLYPDHSHPANSMFDKKNQNNKQPDHMSDVTHSTTSITPILSPHHTSSTASSCSGNSCVSSPSGEEADIEYKPNTIFNNDHLLFESHEENEQAGLNDIFKQLFDPTGSIDLSVFNTNATNDWTMENVLEQY</sequence>
<reference evidence="5" key="1">
    <citation type="submission" date="2020-12" db="EMBL/GenBank/DDBJ databases">
        <title>Metabolic potential, ecology and presence of endohyphal bacteria is reflected in genomic diversity of Mucoromycotina.</title>
        <authorList>
            <person name="Muszewska A."/>
            <person name="Okrasinska A."/>
            <person name="Steczkiewicz K."/>
            <person name="Drgas O."/>
            <person name="Orlowska M."/>
            <person name="Perlinska-Lenart U."/>
            <person name="Aleksandrzak-Piekarczyk T."/>
            <person name="Szatraj K."/>
            <person name="Zielenkiewicz U."/>
            <person name="Pilsyk S."/>
            <person name="Malc E."/>
            <person name="Mieczkowski P."/>
            <person name="Kruszewska J.S."/>
            <person name="Biernat P."/>
            <person name="Pawlowska J."/>
        </authorList>
    </citation>
    <scope>NUCLEOTIDE SEQUENCE</scope>
    <source>
        <strain evidence="5">CBS 226.32</strain>
    </source>
</reference>
<comment type="caution">
    <text evidence="5">The sequence shown here is derived from an EMBL/GenBank/DDBJ whole genome shotgun (WGS) entry which is preliminary data.</text>
</comment>
<feature type="compositionally biased region" description="Basic and acidic residues" evidence="3">
    <location>
        <begin position="370"/>
        <end position="385"/>
    </location>
</feature>
<feature type="region of interest" description="Disordered" evidence="3">
    <location>
        <begin position="95"/>
        <end position="143"/>
    </location>
</feature>
<dbReference type="GO" id="GO:0090575">
    <property type="term" value="C:RNA polymerase II transcription regulator complex"/>
    <property type="evidence" value="ECO:0007669"/>
    <property type="project" value="TreeGrafter"/>
</dbReference>
<feature type="region of interest" description="Disordered" evidence="3">
    <location>
        <begin position="362"/>
        <end position="422"/>
    </location>
</feature>
<gene>
    <name evidence="5" type="ORF">INT46_010318</name>
</gene>
<dbReference type="SMART" id="SM00338">
    <property type="entry name" value="BRLZ"/>
    <property type="match status" value="1"/>
</dbReference>
<evidence type="ECO:0000256" key="3">
    <source>
        <dbReference type="SAM" id="MobiDB-lite"/>
    </source>
</evidence>
<accession>A0A8H7VB71</accession>
<feature type="compositionally biased region" description="Acidic residues" evidence="3">
    <location>
        <begin position="122"/>
        <end position="131"/>
    </location>
</feature>
<evidence type="ECO:0000259" key="4">
    <source>
        <dbReference type="PROSITE" id="PS00036"/>
    </source>
</evidence>
<evidence type="ECO:0000313" key="5">
    <source>
        <dbReference type="EMBL" id="KAG2210113.1"/>
    </source>
</evidence>
<name>A0A8H7VB71_9FUNG</name>
<feature type="compositionally biased region" description="Low complexity" evidence="3">
    <location>
        <begin position="398"/>
        <end position="420"/>
    </location>
</feature>
<feature type="compositionally biased region" description="Basic and acidic residues" evidence="3">
    <location>
        <begin position="100"/>
        <end position="121"/>
    </location>
</feature>
<dbReference type="Pfam" id="PF00170">
    <property type="entry name" value="bZIP_1"/>
    <property type="match status" value="1"/>
</dbReference>
<dbReference type="InterPro" id="IPR004827">
    <property type="entry name" value="bZIP"/>
</dbReference>
<dbReference type="PANTHER" id="PTHR40621:SF6">
    <property type="entry name" value="AP-1-LIKE TRANSCRIPTION FACTOR YAP1-RELATED"/>
    <property type="match status" value="1"/>
</dbReference>
<feature type="compositionally biased region" description="Polar residues" evidence="3">
    <location>
        <begin position="386"/>
        <end position="395"/>
    </location>
</feature>
<dbReference type="GO" id="GO:0001228">
    <property type="term" value="F:DNA-binding transcription activator activity, RNA polymerase II-specific"/>
    <property type="evidence" value="ECO:0007669"/>
    <property type="project" value="TreeGrafter"/>
</dbReference>
<dbReference type="PROSITE" id="PS00036">
    <property type="entry name" value="BZIP_BASIC"/>
    <property type="match status" value="1"/>
</dbReference>
<dbReference type="OrthoDB" id="2593073at2759"/>
<evidence type="ECO:0000256" key="2">
    <source>
        <dbReference type="ARBA" id="ARBA00023242"/>
    </source>
</evidence>
<dbReference type="PANTHER" id="PTHR40621">
    <property type="entry name" value="TRANSCRIPTION FACTOR KAPC-RELATED"/>
    <property type="match status" value="1"/>
</dbReference>
<keyword evidence="6" id="KW-1185">Reference proteome</keyword>
<keyword evidence="2" id="KW-0539">Nucleus</keyword>
<dbReference type="InterPro" id="IPR050936">
    <property type="entry name" value="AP-1-like"/>
</dbReference>
<dbReference type="AlphaFoldDB" id="A0A8H7VB71"/>
<feature type="domain" description="BZIP" evidence="4">
    <location>
        <begin position="135"/>
        <end position="150"/>
    </location>
</feature>
<organism evidence="5 6">
    <name type="scientific">Mucor plumbeus</name>
    <dbReference type="NCBI Taxonomy" id="97098"/>
    <lineage>
        <taxon>Eukaryota</taxon>
        <taxon>Fungi</taxon>
        <taxon>Fungi incertae sedis</taxon>
        <taxon>Mucoromycota</taxon>
        <taxon>Mucoromycotina</taxon>
        <taxon>Mucoromycetes</taxon>
        <taxon>Mucorales</taxon>
        <taxon>Mucorineae</taxon>
        <taxon>Mucoraceae</taxon>
        <taxon>Mucor</taxon>
    </lineage>
</organism>
<dbReference type="EMBL" id="JAEPRC010000086">
    <property type="protein sequence ID" value="KAG2210113.1"/>
    <property type="molecule type" value="Genomic_DNA"/>
</dbReference>